<dbReference type="SMART" id="SM01390">
    <property type="entry name" value="Ribosomal_S4"/>
    <property type="match status" value="1"/>
</dbReference>
<feature type="domain" description="Small ribosomal subunit protein uS4 N-terminal" evidence="4">
    <location>
        <begin position="4"/>
        <end position="107"/>
    </location>
</feature>
<dbReference type="GO" id="GO:0034457">
    <property type="term" value="C:Mpp10 complex"/>
    <property type="evidence" value="ECO:0007669"/>
    <property type="project" value="TreeGrafter"/>
</dbReference>
<dbReference type="Proteomes" id="UP000594260">
    <property type="component" value="Unplaced"/>
</dbReference>
<dbReference type="Pfam" id="PF00163">
    <property type="entry name" value="Ribosomal_S4"/>
    <property type="match status" value="1"/>
</dbReference>
<dbReference type="InterPro" id="IPR022801">
    <property type="entry name" value="Ribosomal_uS4"/>
</dbReference>
<dbReference type="GO" id="GO:0042274">
    <property type="term" value="P:ribosomal small subunit biogenesis"/>
    <property type="evidence" value="ECO:0007669"/>
    <property type="project" value="TreeGrafter"/>
</dbReference>
<dbReference type="GO" id="GO:0030515">
    <property type="term" value="F:snoRNA binding"/>
    <property type="evidence" value="ECO:0007669"/>
    <property type="project" value="TreeGrafter"/>
</dbReference>
<name>A0A7M7M3C0_VARDE</name>
<dbReference type="EnsemblMetazoa" id="XM_022789106">
    <property type="protein sequence ID" value="XP_022644841"/>
    <property type="gene ID" value="LOC111243473"/>
</dbReference>
<dbReference type="PANTHER" id="PTHR11831">
    <property type="entry name" value="30S 40S RIBOSOMAL PROTEIN"/>
    <property type="match status" value="1"/>
</dbReference>
<dbReference type="PANTHER" id="PTHR11831:SF1">
    <property type="entry name" value="U3 SMALL NUCLEOLAR RIBONUCLEOPROTEIN PROTEIN IMP3"/>
    <property type="match status" value="1"/>
</dbReference>
<reference evidence="5" key="1">
    <citation type="submission" date="2021-01" db="UniProtKB">
        <authorList>
            <consortium name="EnsemblMetazoa"/>
        </authorList>
    </citation>
    <scope>IDENTIFICATION</scope>
</reference>
<dbReference type="SUPFAM" id="SSF55174">
    <property type="entry name" value="Alpha-L RNA-binding motif"/>
    <property type="match status" value="1"/>
</dbReference>
<comment type="similarity">
    <text evidence="1">Belongs to the universal ribosomal protein uS4 family.</text>
</comment>
<evidence type="ECO:0000256" key="2">
    <source>
        <dbReference type="ARBA" id="ARBA00022884"/>
    </source>
</evidence>
<evidence type="ECO:0000256" key="1">
    <source>
        <dbReference type="ARBA" id="ARBA00007465"/>
    </source>
</evidence>
<protein>
    <recommendedName>
        <fullName evidence="4">Small ribosomal subunit protein uS4 N-terminal domain-containing protein</fullName>
    </recommendedName>
</protein>
<dbReference type="RefSeq" id="XP_022644841.1">
    <property type="nucleotide sequence ID" value="XM_022789106.1"/>
</dbReference>
<evidence type="ECO:0000313" key="5">
    <source>
        <dbReference type="EnsemblMetazoa" id="XP_022644841"/>
    </source>
</evidence>
<dbReference type="GeneID" id="111243473"/>
<organism evidence="5 6">
    <name type="scientific">Varroa destructor</name>
    <name type="common">Honeybee mite</name>
    <dbReference type="NCBI Taxonomy" id="109461"/>
    <lineage>
        <taxon>Eukaryota</taxon>
        <taxon>Metazoa</taxon>
        <taxon>Ecdysozoa</taxon>
        <taxon>Arthropoda</taxon>
        <taxon>Chelicerata</taxon>
        <taxon>Arachnida</taxon>
        <taxon>Acari</taxon>
        <taxon>Parasitiformes</taxon>
        <taxon>Mesostigmata</taxon>
        <taxon>Gamasina</taxon>
        <taxon>Dermanyssoidea</taxon>
        <taxon>Varroidae</taxon>
        <taxon>Varroa</taxon>
    </lineage>
</organism>
<dbReference type="AlphaFoldDB" id="A0A7M7M3C0"/>
<dbReference type="InterPro" id="IPR001912">
    <property type="entry name" value="Ribosomal_uS4_N"/>
</dbReference>
<sequence>MVRKLKFHEQKLLKKVDFINWEVDNNLHEVKIMKKYYIQKREDYTAYNKLARQIRELARKIRDLDAKDLFKELSTKELLNKLYAMGIINERSSLEVVDTVTASSFCRRRLPVVLKKLEMAENLKAAVEFIEAGHIRLVMQNWTRRGQ</sequence>
<proteinExistence type="inferred from homology"/>
<dbReference type="GO" id="GO:0019843">
    <property type="term" value="F:rRNA binding"/>
    <property type="evidence" value="ECO:0007669"/>
    <property type="project" value="InterPro"/>
</dbReference>
<keyword evidence="2" id="KW-0694">RNA-binding</keyword>
<evidence type="ECO:0000259" key="4">
    <source>
        <dbReference type="SMART" id="SM01390"/>
    </source>
</evidence>
<dbReference type="GO" id="GO:0032040">
    <property type="term" value="C:small-subunit processome"/>
    <property type="evidence" value="ECO:0007669"/>
    <property type="project" value="TreeGrafter"/>
</dbReference>
<evidence type="ECO:0000256" key="3">
    <source>
        <dbReference type="ARBA" id="ARBA00023274"/>
    </source>
</evidence>
<keyword evidence="6" id="KW-1185">Reference proteome</keyword>
<accession>A0A7M7M3C0</accession>
<evidence type="ECO:0000313" key="6">
    <source>
        <dbReference type="Proteomes" id="UP000594260"/>
    </source>
</evidence>
<keyword evidence="3" id="KW-0687">Ribonucleoprotein</keyword>
<dbReference type="GO" id="GO:0006364">
    <property type="term" value="P:rRNA processing"/>
    <property type="evidence" value="ECO:0007669"/>
    <property type="project" value="TreeGrafter"/>
</dbReference>